<dbReference type="GO" id="GO:0030968">
    <property type="term" value="P:endoplasmic reticulum unfolded protein response"/>
    <property type="evidence" value="ECO:0007669"/>
    <property type="project" value="InterPro"/>
</dbReference>
<dbReference type="eggNOG" id="KOG1027">
    <property type="taxonomic scope" value="Eukaryota"/>
</dbReference>
<reference evidence="2 3" key="1">
    <citation type="journal article" date="2011" name="Science">
        <title>The ecoresponsive genome of Daphnia pulex.</title>
        <authorList>
            <person name="Colbourne J.K."/>
            <person name="Pfrender M.E."/>
            <person name="Gilbert D."/>
            <person name="Thomas W.K."/>
            <person name="Tucker A."/>
            <person name="Oakley T.H."/>
            <person name="Tokishita S."/>
            <person name="Aerts A."/>
            <person name="Arnold G.J."/>
            <person name="Basu M.K."/>
            <person name="Bauer D.J."/>
            <person name="Caceres C.E."/>
            <person name="Carmel L."/>
            <person name="Casola C."/>
            <person name="Choi J.H."/>
            <person name="Detter J.C."/>
            <person name="Dong Q."/>
            <person name="Dusheyko S."/>
            <person name="Eads B.D."/>
            <person name="Frohlich T."/>
            <person name="Geiler-Samerotte K.A."/>
            <person name="Gerlach D."/>
            <person name="Hatcher P."/>
            <person name="Jogdeo S."/>
            <person name="Krijgsveld J."/>
            <person name="Kriventseva E.V."/>
            <person name="Kultz D."/>
            <person name="Laforsch C."/>
            <person name="Lindquist E."/>
            <person name="Lopez J."/>
            <person name="Manak J.R."/>
            <person name="Muller J."/>
            <person name="Pangilinan J."/>
            <person name="Patwardhan R.P."/>
            <person name="Pitluck S."/>
            <person name="Pritham E.J."/>
            <person name="Rechtsteiner A."/>
            <person name="Rho M."/>
            <person name="Rogozin I.B."/>
            <person name="Sakarya O."/>
            <person name="Salamov A."/>
            <person name="Schaack S."/>
            <person name="Shapiro H."/>
            <person name="Shiga Y."/>
            <person name="Skalitzky C."/>
            <person name="Smith Z."/>
            <person name="Souvorov A."/>
            <person name="Sung W."/>
            <person name="Tang Z."/>
            <person name="Tsuchiya D."/>
            <person name="Tu H."/>
            <person name="Vos H."/>
            <person name="Wang M."/>
            <person name="Wolf Y.I."/>
            <person name="Yamagata H."/>
            <person name="Yamada T."/>
            <person name="Ye Y."/>
            <person name="Shaw J.R."/>
            <person name="Andrews J."/>
            <person name="Crease T.J."/>
            <person name="Tang H."/>
            <person name="Lucas S.M."/>
            <person name="Robertson H.M."/>
            <person name="Bork P."/>
            <person name="Koonin E.V."/>
            <person name="Zdobnov E.M."/>
            <person name="Grigoriev I.V."/>
            <person name="Lynch M."/>
            <person name="Boore J.L."/>
        </authorList>
    </citation>
    <scope>NUCLEOTIDE SEQUENCE [LARGE SCALE GENOMIC DNA]</scope>
</reference>
<dbReference type="Gene3D" id="1.10.510.10">
    <property type="entry name" value="Transferase(Phosphotransferase) domain 1"/>
    <property type="match status" value="1"/>
</dbReference>
<dbReference type="STRING" id="6669.E9HLM9"/>
<protein>
    <recommendedName>
        <fullName evidence="1">Protein kinase domain-containing protein</fullName>
    </recommendedName>
</protein>
<dbReference type="InParanoid" id="E9HLM9"/>
<dbReference type="GO" id="GO:0005524">
    <property type="term" value="F:ATP binding"/>
    <property type="evidence" value="ECO:0007669"/>
    <property type="project" value="InterPro"/>
</dbReference>
<dbReference type="PhylomeDB" id="E9HLM9"/>
<dbReference type="GO" id="GO:0004521">
    <property type="term" value="F:RNA endonuclease activity"/>
    <property type="evidence" value="ECO:0007669"/>
    <property type="project" value="InterPro"/>
</dbReference>
<dbReference type="PANTHER" id="PTHR13954">
    <property type="entry name" value="IRE1-RELATED"/>
    <property type="match status" value="1"/>
</dbReference>
<evidence type="ECO:0000313" key="2">
    <source>
        <dbReference type="EMBL" id="EFX67387.1"/>
    </source>
</evidence>
<dbReference type="PROSITE" id="PS50011">
    <property type="entry name" value="PROTEIN_KINASE_DOM"/>
    <property type="match status" value="1"/>
</dbReference>
<dbReference type="OrthoDB" id="68483at2759"/>
<dbReference type="AlphaFoldDB" id="E9HLM9"/>
<organism evidence="2 3">
    <name type="scientific">Daphnia pulex</name>
    <name type="common">Water flea</name>
    <dbReference type="NCBI Taxonomy" id="6669"/>
    <lineage>
        <taxon>Eukaryota</taxon>
        <taxon>Metazoa</taxon>
        <taxon>Ecdysozoa</taxon>
        <taxon>Arthropoda</taxon>
        <taxon>Crustacea</taxon>
        <taxon>Branchiopoda</taxon>
        <taxon>Diplostraca</taxon>
        <taxon>Cladocera</taxon>
        <taxon>Anomopoda</taxon>
        <taxon>Daphniidae</taxon>
        <taxon>Daphnia</taxon>
    </lineage>
</organism>
<name>E9HLM9_DAPPU</name>
<dbReference type="EMBL" id="GL732679">
    <property type="protein sequence ID" value="EFX67387.1"/>
    <property type="molecule type" value="Genomic_DNA"/>
</dbReference>
<evidence type="ECO:0000259" key="1">
    <source>
        <dbReference type="PROSITE" id="PS50011"/>
    </source>
</evidence>
<dbReference type="KEGG" id="dpx:DAPPUDRAFT_331153"/>
<dbReference type="Pfam" id="PF00069">
    <property type="entry name" value="Pkinase"/>
    <property type="match status" value="1"/>
</dbReference>
<dbReference type="SUPFAM" id="SSF56112">
    <property type="entry name" value="Protein kinase-like (PK-like)"/>
    <property type="match status" value="1"/>
</dbReference>
<dbReference type="SMART" id="SM00220">
    <property type="entry name" value="S_TKc"/>
    <property type="match status" value="1"/>
</dbReference>
<evidence type="ECO:0000313" key="3">
    <source>
        <dbReference type="Proteomes" id="UP000000305"/>
    </source>
</evidence>
<dbReference type="GO" id="GO:0004674">
    <property type="term" value="F:protein serine/threonine kinase activity"/>
    <property type="evidence" value="ECO:0007669"/>
    <property type="project" value="InterPro"/>
</dbReference>
<accession>E9HLM9</accession>
<proteinExistence type="predicted"/>
<dbReference type="InterPro" id="IPR011009">
    <property type="entry name" value="Kinase-like_dom_sf"/>
</dbReference>
<sequence length="191" mass="21882">MRDGDLEVIRDLAALRQRPNLHGNFIRYFAMEEDRDFIYVITEWCICSVEDLHGNGCNEGTNWIGEEIFVEKIKKSLGPKQILWQATKGLEYLHHLKYVHRNLKPSNFLIAKISDMDQPDEYKVKLSDFSYSKKPKESPKDTGQLGSNGWIAPISETGTIKAPEDYVADDVFVLGSFFHYVLTNGLHPFGI</sequence>
<dbReference type="HOGENOM" id="CLU_1422803_0_0_1"/>
<dbReference type="Proteomes" id="UP000000305">
    <property type="component" value="Unassembled WGS sequence"/>
</dbReference>
<dbReference type="FunFam" id="1.10.510.10:FF:002491">
    <property type="match status" value="1"/>
</dbReference>
<feature type="domain" description="Protein kinase" evidence="1">
    <location>
        <begin position="1"/>
        <end position="191"/>
    </location>
</feature>
<gene>
    <name evidence="2" type="ORF">DAPPUDRAFT_331153</name>
</gene>
<dbReference type="PANTHER" id="PTHR13954:SF6">
    <property type="entry name" value="NON-SPECIFIC SERINE_THREONINE PROTEIN KINASE"/>
    <property type="match status" value="1"/>
</dbReference>
<keyword evidence="3" id="KW-1185">Reference proteome</keyword>
<dbReference type="InterPro" id="IPR000719">
    <property type="entry name" value="Prot_kinase_dom"/>
</dbReference>
<dbReference type="InterPro" id="IPR045133">
    <property type="entry name" value="IRE1/2-like"/>
</dbReference>